<accession>A0A367RUL6</accession>
<dbReference type="Proteomes" id="UP000252085">
    <property type="component" value="Unassembled WGS sequence"/>
</dbReference>
<dbReference type="InterPro" id="IPR007367">
    <property type="entry name" value="DUF433"/>
</dbReference>
<dbReference type="InterPro" id="IPR036388">
    <property type="entry name" value="WH-like_DNA-bd_sf"/>
</dbReference>
<dbReference type="InterPro" id="IPR009057">
    <property type="entry name" value="Homeodomain-like_sf"/>
</dbReference>
<protein>
    <recommendedName>
        <fullName evidence="3">DUF433 domain-containing protein</fullName>
    </recommendedName>
</protein>
<sequence length="108" mass="12185">MNTQLVDSLLQIITSLTVEERLLLQERLNSMAVQLTPGVCGGQPRIRNTRIPVWTLVAFRQQGADDAELLRNYPTLTKDDLTAAWAYYAQHEEELNCVLAAINEDDNV</sequence>
<name>A0A367RUL6_NOSPU</name>
<evidence type="ECO:0000313" key="2">
    <source>
        <dbReference type="Proteomes" id="UP000252085"/>
    </source>
</evidence>
<gene>
    <name evidence="1" type="ORF">A6769_06535</name>
</gene>
<evidence type="ECO:0008006" key="3">
    <source>
        <dbReference type="Google" id="ProtNLM"/>
    </source>
</evidence>
<comment type="caution">
    <text evidence="1">The sequence shown here is derived from an EMBL/GenBank/DDBJ whole genome shotgun (WGS) entry which is preliminary data.</text>
</comment>
<evidence type="ECO:0000313" key="1">
    <source>
        <dbReference type="EMBL" id="RCJ39413.1"/>
    </source>
</evidence>
<reference evidence="1 2" key="1">
    <citation type="submission" date="2016-04" db="EMBL/GenBank/DDBJ databases">
        <authorList>
            <person name="Evans L.H."/>
            <person name="Alamgir A."/>
            <person name="Owens N."/>
            <person name="Weber N.D."/>
            <person name="Virtaneva K."/>
            <person name="Barbian K."/>
            <person name="Babar A."/>
            <person name="Rosenke K."/>
        </authorList>
    </citation>
    <scope>NUCLEOTIDE SEQUENCE [LARGE SCALE GENOMIC DNA]</scope>
    <source>
        <strain evidence="1">NIES-2108</strain>
    </source>
</reference>
<dbReference type="PANTHER" id="PTHR34849">
    <property type="entry name" value="SSL5025 PROTEIN"/>
    <property type="match status" value="1"/>
</dbReference>
<dbReference type="PANTHER" id="PTHR34849:SF4">
    <property type="entry name" value="SLR1209 PROTEIN"/>
    <property type="match status" value="1"/>
</dbReference>
<organism evidence="1 2">
    <name type="scientific">Nostoc punctiforme NIES-2108</name>
    <dbReference type="NCBI Taxonomy" id="1356359"/>
    <lineage>
        <taxon>Bacteria</taxon>
        <taxon>Bacillati</taxon>
        <taxon>Cyanobacteriota</taxon>
        <taxon>Cyanophyceae</taxon>
        <taxon>Nostocales</taxon>
        <taxon>Nostocaceae</taxon>
        <taxon>Nostoc</taxon>
    </lineage>
</organism>
<dbReference type="Gene3D" id="1.10.10.10">
    <property type="entry name" value="Winged helix-like DNA-binding domain superfamily/Winged helix DNA-binding domain"/>
    <property type="match status" value="1"/>
</dbReference>
<dbReference type="EMBL" id="LXQE01000096">
    <property type="protein sequence ID" value="RCJ39413.1"/>
    <property type="molecule type" value="Genomic_DNA"/>
</dbReference>
<dbReference type="AlphaFoldDB" id="A0A367RUL6"/>
<dbReference type="SUPFAM" id="SSF46689">
    <property type="entry name" value="Homeodomain-like"/>
    <property type="match status" value="1"/>
</dbReference>
<dbReference type="Pfam" id="PF04255">
    <property type="entry name" value="DUF433"/>
    <property type="match status" value="1"/>
</dbReference>
<proteinExistence type="predicted"/>